<dbReference type="Proteomes" id="UP001222027">
    <property type="component" value="Unassembled WGS sequence"/>
</dbReference>
<comment type="caution">
    <text evidence="1">The sequence shown here is derived from an EMBL/GenBank/DDBJ whole genome shotgun (WGS) entry which is preliminary data.</text>
</comment>
<gene>
    <name evidence="1" type="ORF">OPV22_033084</name>
</gene>
<keyword evidence="2" id="KW-1185">Reference proteome</keyword>
<dbReference type="EMBL" id="JAQQAF010000009">
    <property type="protein sequence ID" value="KAJ8460158.1"/>
    <property type="molecule type" value="Genomic_DNA"/>
</dbReference>
<protein>
    <submittedName>
        <fullName evidence="1">Uncharacterized protein</fullName>
    </submittedName>
</protein>
<reference evidence="1 2" key="1">
    <citation type="submission" date="2022-12" db="EMBL/GenBank/DDBJ databases">
        <title>Chromosome-scale assembly of the Ensete ventricosum genome.</title>
        <authorList>
            <person name="Dussert Y."/>
            <person name="Stocks J."/>
            <person name="Wendawek A."/>
            <person name="Woldeyes F."/>
            <person name="Nichols R.A."/>
            <person name="Borrell J.S."/>
        </authorList>
    </citation>
    <scope>NUCLEOTIDE SEQUENCE [LARGE SCALE GENOMIC DNA]</scope>
    <source>
        <strain evidence="2">cv. Maze</strain>
        <tissue evidence="1">Seeds</tissue>
    </source>
</reference>
<sequence length="75" mass="8659">MGSIRGSRSSAKMWDSAAMDARFSSLELRVSLGDVFRGWGSINGWLMNERCITFNKMQRQHDLGFETYWSFVLMT</sequence>
<accession>A0AAV8Q069</accession>
<proteinExistence type="predicted"/>
<dbReference type="AlphaFoldDB" id="A0AAV8Q069"/>
<evidence type="ECO:0000313" key="1">
    <source>
        <dbReference type="EMBL" id="KAJ8460158.1"/>
    </source>
</evidence>
<evidence type="ECO:0000313" key="2">
    <source>
        <dbReference type="Proteomes" id="UP001222027"/>
    </source>
</evidence>
<name>A0AAV8Q069_ENSVE</name>
<organism evidence="1 2">
    <name type="scientific">Ensete ventricosum</name>
    <name type="common">Abyssinian banana</name>
    <name type="synonym">Musa ensete</name>
    <dbReference type="NCBI Taxonomy" id="4639"/>
    <lineage>
        <taxon>Eukaryota</taxon>
        <taxon>Viridiplantae</taxon>
        <taxon>Streptophyta</taxon>
        <taxon>Embryophyta</taxon>
        <taxon>Tracheophyta</taxon>
        <taxon>Spermatophyta</taxon>
        <taxon>Magnoliopsida</taxon>
        <taxon>Liliopsida</taxon>
        <taxon>Zingiberales</taxon>
        <taxon>Musaceae</taxon>
        <taxon>Ensete</taxon>
    </lineage>
</organism>